<dbReference type="EMBL" id="BJWL01000007">
    <property type="protein sequence ID" value="GFY91398.1"/>
    <property type="molecule type" value="Genomic_DNA"/>
</dbReference>
<dbReference type="PANTHER" id="PTHR34124">
    <property type="entry name" value="F16B3.27 PROTEIN-RELATED"/>
    <property type="match status" value="1"/>
</dbReference>
<feature type="transmembrane region" description="Helical" evidence="1">
    <location>
        <begin position="86"/>
        <end position="112"/>
    </location>
</feature>
<dbReference type="OrthoDB" id="1284989at2759"/>
<dbReference type="PANTHER" id="PTHR34124:SF2">
    <property type="entry name" value="F16B3.27 PROTEIN-RELATED"/>
    <property type="match status" value="1"/>
</dbReference>
<keyword evidence="1" id="KW-0472">Membrane</keyword>
<evidence type="ECO:0000313" key="3">
    <source>
        <dbReference type="Proteomes" id="UP000585474"/>
    </source>
</evidence>
<name>A0A7J0EYA4_9ERIC</name>
<evidence type="ECO:0000313" key="2">
    <source>
        <dbReference type="EMBL" id="GFY91398.1"/>
    </source>
</evidence>
<keyword evidence="3" id="KW-1185">Reference proteome</keyword>
<proteinExistence type="predicted"/>
<comment type="caution">
    <text evidence="2">The sequence shown here is derived from an EMBL/GenBank/DDBJ whole genome shotgun (WGS) entry which is preliminary data.</text>
</comment>
<keyword evidence="1" id="KW-1133">Transmembrane helix</keyword>
<protein>
    <submittedName>
        <fullName evidence="2">Uncharacterized protein</fullName>
    </submittedName>
</protein>
<accession>A0A7J0EYA4</accession>
<keyword evidence="1" id="KW-0812">Transmembrane</keyword>
<feature type="transmembrane region" description="Helical" evidence="1">
    <location>
        <begin position="27"/>
        <end position="45"/>
    </location>
</feature>
<reference evidence="2 3" key="1">
    <citation type="submission" date="2019-07" db="EMBL/GenBank/DDBJ databases">
        <title>De Novo Assembly of kiwifruit Actinidia rufa.</title>
        <authorList>
            <person name="Sugita-Konishi S."/>
            <person name="Sato K."/>
            <person name="Mori E."/>
            <person name="Abe Y."/>
            <person name="Kisaki G."/>
            <person name="Hamano K."/>
            <person name="Suezawa K."/>
            <person name="Otani M."/>
            <person name="Fukuda T."/>
            <person name="Manabe T."/>
            <person name="Gomi K."/>
            <person name="Tabuchi M."/>
            <person name="Akimitsu K."/>
            <person name="Kataoka I."/>
        </authorList>
    </citation>
    <scope>NUCLEOTIDE SEQUENCE [LARGE SCALE GENOMIC DNA]</scope>
    <source>
        <strain evidence="3">cv. Fuchu</strain>
    </source>
</reference>
<dbReference type="AlphaFoldDB" id="A0A7J0EYA4"/>
<evidence type="ECO:0000256" key="1">
    <source>
        <dbReference type="SAM" id="Phobius"/>
    </source>
</evidence>
<organism evidence="2 3">
    <name type="scientific">Actinidia rufa</name>
    <dbReference type="NCBI Taxonomy" id="165716"/>
    <lineage>
        <taxon>Eukaryota</taxon>
        <taxon>Viridiplantae</taxon>
        <taxon>Streptophyta</taxon>
        <taxon>Embryophyta</taxon>
        <taxon>Tracheophyta</taxon>
        <taxon>Spermatophyta</taxon>
        <taxon>Magnoliopsida</taxon>
        <taxon>eudicotyledons</taxon>
        <taxon>Gunneridae</taxon>
        <taxon>Pentapetalae</taxon>
        <taxon>asterids</taxon>
        <taxon>Ericales</taxon>
        <taxon>Actinidiaceae</taxon>
        <taxon>Actinidia</taxon>
    </lineage>
</organism>
<dbReference type="Proteomes" id="UP000585474">
    <property type="component" value="Unassembled WGS sequence"/>
</dbReference>
<gene>
    <name evidence="2" type="ORF">Acr_07g0015940</name>
</gene>
<sequence>MGGLTIIDSNTQSSHYHNHKGFLFRNYFFLGAASSCIFFTLSFHLSPAASSSSSCTSSPSPVPSLDAPPPPLSPVAEEDGSVILKLAGGLCVLIFCLECVVLTLAFFLKYYANVDGGDNSMKRSAKVQQMEDEDIPNPPRSHHIRCRLWMHLLLHFLRVLVRRPHGGHSFKFNFSRLCFCPDFHENRGFSGEFEILCERRRWVYDTEIGWRVVCVDLLFGVGCAYTCFFTQVLCECGWWG</sequence>